<feature type="transmembrane region" description="Helical" evidence="5">
    <location>
        <begin position="93"/>
        <end position="111"/>
    </location>
</feature>
<dbReference type="RefSeq" id="WP_158363383.1">
    <property type="nucleotide sequence ID" value="NZ_JAOQKC010000009.1"/>
</dbReference>
<feature type="transmembrane region" description="Helical" evidence="5">
    <location>
        <begin position="221"/>
        <end position="241"/>
    </location>
</feature>
<reference evidence="6 7" key="1">
    <citation type="journal article" date="2021" name="ISME Commun">
        <title>Automated analysis of genomic sequences facilitates high-throughput and comprehensive description of bacteria.</title>
        <authorList>
            <person name="Hitch T.C.A."/>
        </authorList>
    </citation>
    <scope>NUCLEOTIDE SEQUENCE [LARGE SCALE GENOMIC DNA]</scope>
    <source>
        <strain evidence="6 7">Sanger_04</strain>
    </source>
</reference>
<proteinExistence type="predicted"/>
<organism evidence="6 7">
    <name type="scientific">Laedolimicola ammoniilytica</name>
    <dbReference type="NCBI Taxonomy" id="2981771"/>
    <lineage>
        <taxon>Bacteria</taxon>
        <taxon>Bacillati</taxon>
        <taxon>Bacillota</taxon>
        <taxon>Clostridia</taxon>
        <taxon>Lachnospirales</taxon>
        <taxon>Lachnospiraceae</taxon>
        <taxon>Laedolimicola</taxon>
    </lineage>
</organism>
<accession>A0ABT2RX57</accession>
<evidence type="ECO:0000256" key="1">
    <source>
        <dbReference type="ARBA" id="ARBA00004141"/>
    </source>
</evidence>
<evidence type="ECO:0000256" key="5">
    <source>
        <dbReference type="SAM" id="Phobius"/>
    </source>
</evidence>
<evidence type="ECO:0000256" key="2">
    <source>
        <dbReference type="ARBA" id="ARBA00022692"/>
    </source>
</evidence>
<comment type="caution">
    <text evidence="6">The sequence shown here is derived from an EMBL/GenBank/DDBJ whole genome shotgun (WGS) entry which is preliminary data.</text>
</comment>
<feature type="transmembrane region" description="Helical" evidence="5">
    <location>
        <begin position="56"/>
        <end position="73"/>
    </location>
</feature>
<dbReference type="EMBL" id="JAOQKC010000009">
    <property type="protein sequence ID" value="MCU6696903.1"/>
    <property type="molecule type" value="Genomic_DNA"/>
</dbReference>
<gene>
    <name evidence="6" type="ORF">OCV63_08335</name>
</gene>
<feature type="transmembrane region" description="Helical" evidence="5">
    <location>
        <begin position="123"/>
        <end position="145"/>
    </location>
</feature>
<keyword evidence="3 5" id="KW-1133">Transmembrane helix</keyword>
<keyword evidence="2 5" id="KW-0812">Transmembrane</keyword>
<protein>
    <submittedName>
        <fullName evidence="6">Energy-coupling factor transporter transmembrane protein EcfT</fullName>
    </submittedName>
</protein>
<evidence type="ECO:0000313" key="6">
    <source>
        <dbReference type="EMBL" id="MCU6696903.1"/>
    </source>
</evidence>
<evidence type="ECO:0000256" key="4">
    <source>
        <dbReference type="ARBA" id="ARBA00023136"/>
    </source>
</evidence>
<dbReference type="CDD" id="cd16914">
    <property type="entry name" value="EcfT"/>
    <property type="match status" value="1"/>
</dbReference>
<sequence>MRYFENLHPICILIYFVAVIGLTLVCFHPVMMVVSLMGAFSFLLCLKGGKGAGQQFRFVIPMFLLVAVANPLINHRGVTLLGMFLNQWITLEAIAYGITAGLSLAALILWFGCYSEVMTSEKFLYLFGKIAPSSALLISMALQLVPKLNRQLTEIKESQEMLRPAKKNFAGKLGTAIRHTSTLVGWSLEGAVEQTDSMKARGYGLKRRTTFHLFHFDSRDFRFLCGVLMLSGVCVIARAFGHGHMEFYPRMDAVITGESGIVLYFLFGVLAFLPAILEGKEALVWRSYGLKK</sequence>
<dbReference type="Proteomes" id="UP001652461">
    <property type="component" value="Unassembled WGS sequence"/>
</dbReference>
<comment type="subcellular location">
    <subcellularLocation>
        <location evidence="1">Membrane</location>
        <topology evidence="1">Multi-pass membrane protein</topology>
    </subcellularLocation>
</comment>
<keyword evidence="4 5" id="KW-0472">Membrane</keyword>
<evidence type="ECO:0000256" key="3">
    <source>
        <dbReference type="ARBA" id="ARBA00022989"/>
    </source>
</evidence>
<dbReference type="InterPro" id="IPR003339">
    <property type="entry name" value="ABC/ECF_trnsptr_transmembrane"/>
</dbReference>
<evidence type="ECO:0000313" key="7">
    <source>
        <dbReference type="Proteomes" id="UP001652461"/>
    </source>
</evidence>
<keyword evidence="7" id="KW-1185">Reference proteome</keyword>
<feature type="transmembrane region" description="Helical" evidence="5">
    <location>
        <begin position="253"/>
        <end position="277"/>
    </location>
</feature>
<feature type="transmembrane region" description="Helical" evidence="5">
    <location>
        <begin position="12"/>
        <end position="44"/>
    </location>
</feature>
<name>A0ABT2RX57_9FIRM</name>